<organism evidence="1 2">
    <name type="scientific">Spirosoma liriopis</name>
    <dbReference type="NCBI Taxonomy" id="2937440"/>
    <lineage>
        <taxon>Bacteria</taxon>
        <taxon>Pseudomonadati</taxon>
        <taxon>Bacteroidota</taxon>
        <taxon>Cytophagia</taxon>
        <taxon>Cytophagales</taxon>
        <taxon>Cytophagaceae</taxon>
        <taxon>Spirosoma</taxon>
    </lineage>
</organism>
<dbReference type="Proteomes" id="UP001202180">
    <property type="component" value="Unassembled WGS sequence"/>
</dbReference>
<protein>
    <submittedName>
        <fullName evidence="1">EboA domain-containing protein</fullName>
    </submittedName>
</protein>
<gene>
    <name evidence="1" type="ORF">M0L20_05350</name>
</gene>
<reference evidence="1 2" key="1">
    <citation type="submission" date="2022-04" db="EMBL/GenBank/DDBJ databases">
        <title>Spirosoma sp. strain RP8 genome sequencing and assembly.</title>
        <authorList>
            <person name="Jung Y."/>
        </authorList>
    </citation>
    <scope>NUCLEOTIDE SEQUENCE [LARGE SCALE GENOMIC DNA]</scope>
    <source>
        <strain evidence="1 2">RP8</strain>
    </source>
</reference>
<evidence type="ECO:0000313" key="2">
    <source>
        <dbReference type="Proteomes" id="UP001202180"/>
    </source>
</evidence>
<dbReference type="EMBL" id="JALPRF010000001">
    <property type="protein sequence ID" value="MCK8491269.1"/>
    <property type="molecule type" value="Genomic_DNA"/>
</dbReference>
<evidence type="ECO:0000313" key="1">
    <source>
        <dbReference type="EMBL" id="MCK8491269.1"/>
    </source>
</evidence>
<dbReference type="InterPro" id="IPR047715">
    <property type="entry name" value="EboA_dom"/>
</dbReference>
<keyword evidence="2" id="KW-1185">Reference proteome</keyword>
<dbReference type="NCBIfam" id="NF035938">
    <property type="entry name" value="EboA_domain"/>
    <property type="match status" value="1"/>
</dbReference>
<proteinExistence type="predicted"/>
<sequence length="230" mass="25983">MNILQMSETLFYLIEQQANSEKAINYLRQQVGLLQGGTGPSGLQIPVFYRVFTALPRFVGKQPIEVPADLAFALEQLRPGFTVSGWTLDRLARVWWLLQLPADDESLYVKTITELFKAGELNELVALYSALPILAYPEAWRFQATEGIRNNIADVQSAIMLHNPYPADHFDEAAWNQLILKAFFTDKDVTQIIGLNERKNARLAHTLADYAAERRAAGRSLPPHIELLMD</sequence>
<comment type="caution">
    <text evidence="1">The sequence shown here is derived from an EMBL/GenBank/DDBJ whole genome shotgun (WGS) entry which is preliminary data.</text>
</comment>
<dbReference type="RefSeq" id="WP_248476005.1">
    <property type="nucleotide sequence ID" value="NZ_JALPRF010000001.1"/>
</dbReference>
<accession>A0ABT0HGI8</accession>
<name>A0ABT0HGI8_9BACT</name>